<accession>A0A6J4J4J4</accession>
<evidence type="ECO:0000256" key="1">
    <source>
        <dbReference type="SAM" id="MobiDB-lite"/>
    </source>
</evidence>
<protein>
    <submittedName>
        <fullName evidence="2">Uncharacterized protein</fullName>
    </submittedName>
</protein>
<dbReference type="AlphaFoldDB" id="A0A6J4J4J4"/>
<dbReference type="EMBL" id="CADCTE010000173">
    <property type="protein sequence ID" value="CAA9270178.1"/>
    <property type="molecule type" value="Genomic_DNA"/>
</dbReference>
<evidence type="ECO:0000313" key="2">
    <source>
        <dbReference type="EMBL" id="CAA9270178.1"/>
    </source>
</evidence>
<proteinExistence type="predicted"/>
<sequence>MEGPQSAVLIGVLLPVGGDAADGTPAPVSDAFIPSHR</sequence>
<organism evidence="2">
    <name type="scientific">uncultured Arthrobacter sp</name>
    <dbReference type="NCBI Taxonomy" id="114050"/>
    <lineage>
        <taxon>Bacteria</taxon>
        <taxon>Bacillati</taxon>
        <taxon>Actinomycetota</taxon>
        <taxon>Actinomycetes</taxon>
        <taxon>Micrococcales</taxon>
        <taxon>Micrococcaceae</taxon>
        <taxon>Arthrobacter</taxon>
        <taxon>environmental samples</taxon>
    </lineage>
</organism>
<reference evidence="2" key="1">
    <citation type="submission" date="2020-02" db="EMBL/GenBank/DDBJ databases">
        <authorList>
            <person name="Meier V. D."/>
        </authorList>
    </citation>
    <scope>NUCLEOTIDE SEQUENCE</scope>
    <source>
        <strain evidence="2">AVDCRST_MAG83</strain>
    </source>
</reference>
<feature type="region of interest" description="Disordered" evidence="1">
    <location>
        <begin position="18"/>
        <end position="37"/>
    </location>
</feature>
<gene>
    <name evidence="2" type="ORF">AVDCRST_MAG83-3222</name>
</gene>
<name>A0A6J4J4J4_9MICC</name>